<dbReference type="InterPro" id="IPR036770">
    <property type="entry name" value="Ankyrin_rpt-contain_sf"/>
</dbReference>
<evidence type="ECO:0008006" key="7">
    <source>
        <dbReference type="Google" id="ProtNLM"/>
    </source>
</evidence>
<comment type="caution">
    <text evidence="5">The sequence shown here is derived from an EMBL/GenBank/DDBJ whole genome shotgun (WGS) entry which is preliminary data.</text>
</comment>
<reference evidence="5 6" key="1">
    <citation type="submission" date="2017-10" db="EMBL/GenBank/DDBJ databases">
        <title>Genomics of the genus Arcobacter.</title>
        <authorList>
            <person name="Perez-Cataluna A."/>
            <person name="Figueras M.J."/>
        </authorList>
    </citation>
    <scope>NUCLEOTIDE SEQUENCE [LARGE SCALE GENOMIC DNA]</scope>
    <source>
        <strain evidence="5 6">CECT 7835</strain>
    </source>
</reference>
<gene>
    <name evidence="5" type="ORF">CRV05_11540</name>
</gene>
<proteinExistence type="predicted"/>
<dbReference type="PROSITE" id="PS50297">
    <property type="entry name" value="ANK_REP_REGION"/>
    <property type="match status" value="2"/>
</dbReference>
<evidence type="ECO:0000256" key="2">
    <source>
        <dbReference type="ARBA" id="ARBA00023043"/>
    </source>
</evidence>
<evidence type="ECO:0000313" key="5">
    <source>
        <dbReference type="EMBL" id="RXK09207.1"/>
    </source>
</evidence>
<sequence>MPYLTKHSLFSFYIKFFMLFLAIDYIIFIIDIREMTMLKNIFNRKQPSVEGFKNALFNKIFNPDEINFHYSEKVNLYKTTEKKETLLHLCAKFAYIESIKWLLNKGLSLEAQTEDKETVLFYAVKSNNIATVKFLVEQGANVNHKNFYHRTALQEAILSGSKTYKYLLEKTTDLNNSDFYGNSIIFHAVSSGDDELLDNVLKNENLNINCVNKNNDTVLNYAVNNYLKEKESPKSLFYFKLIKKLLDFKIDINNLNQKKENILFQAIKEEDIKLINLFLSQEIDIKQKNYLGYTVLEEACLKGYRNIEVIKVLLELGADVNQRDNEGSTLIEKLIDLILYYENKKEISFYLVEKSSDENNYFELLKYLLQNTKVDLNKYTSKSKPLFFDTIIYYNFKLFKLLQKSGIDINQNDLEHNNVLSYLIENADTSTTQKQKLYLNTLQSLINLGVNINNKDNLGSTVIHKAILNSSIYTIKVLLDAKPNYKSVDNNGRTFIHNIVWKDCTKTFKLVHSYDNSVLNIADKYGILPINYAVFMGKYDLVINMIDEFAHVNNTNQISPKMKDFFKKFHNNLNELTKYAKNNVDVKNLRILSDNMKKEFSI</sequence>
<name>A0AAX2A4U4_9BACT</name>
<dbReference type="SMART" id="SM00248">
    <property type="entry name" value="ANK"/>
    <property type="match status" value="12"/>
</dbReference>
<feature type="repeat" description="ANK" evidence="3">
    <location>
        <begin position="115"/>
        <end position="147"/>
    </location>
</feature>
<dbReference type="Gene3D" id="1.25.40.20">
    <property type="entry name" value="Ankyrin repeat-containing domain"/>
    <property type="match status" value="3"/>
</dbReference>
<accession>A0AAX2A4U4</accession>
<keyword evidence="1" id="KW-0677">Repeat</keyword>
<protein>
    <recommendedName>
        <fullName evidence="7">Ankyrin domain-containing protein</fullName>
    </recommendedName>
</protein>
<feature type="transmembrane region" description="Helical" evidence="4">
    <location>
        <begin position="12"/>
        <end position="30"/>
    </location>
</feature>
<dbReference type="Proteomes" id="UP000289193">
    <property type="component" value="Unassembled WGS sequence"/>
</dbReference>
<dbReference type="PANTHER" id="PTHR24198">
    <property type="entry name" value="ANKYRIN REPEAT AND PROTEIN KINASE DOMAIN-CONTAINING PROTEIN"/>
    <property type="match status" value="1"/>
</dbReference>
<evidence type="ECO:0000256" key="3">
    <source>
        <dbReference type="PROSITE-ProRule" id="PRU00023"/>
    </source>
</evidence>
<dbReference type="EMBL" id="PDKM01000007">
    <property type="protein sequence ID" value="RXK09207.1"/>
    <property type="molecule type" value="Genomic_DNA"/>
</dbReference>
<keyword evidence="4" id="KW-0472">Membrane</keyword>
<evidence type="ECO:0000313" key="6">
    <source>
        <dbReference type="Proteomes" id="UP000289193"/>
    </source>
</evidence>
<evidence type="ECO:0000256" key="1">
    <source>
        <dbReference type="ARBA" id="ARBA00022737"/>
    </source>
</evidence>
<keyword evidence="6" id="KW-1185">Reference proteome</keyword>
<dbReference type="SUPFAM" id="SSF48403">
    <property type="entry name" value="Ankyrin repeat"/>
    <property type="match status" value="2"/>
</dbReference>
<dbReference type="AlphaFoldDB" id="A0AAX2A4U4"/>
<keyword evidence="4" id="KW-0812">Transmembrane</keyword>
<evidence type="ECO:0000256" key="4">
    <source>
        <dbReference type="SAM" id="Phobius"/>
    </source>
</evidence>
<dbReference type="PROSITE" id="PS50088">
    <property type="entry name" value="ANK_REPEAT"/>
    <property type="match status" value="2"/>
</dbReference>
<feature type="repeat" description="ANK" evidence="3">
    <location>
        <begin position="291"/>
        <end position="325"/>
    </location>
</feature>
<keyword evidence="2 3" id="KW-0040">ANK repeat</keyword>
<organism evidence="5 6">
    <name type="scientific">Halarcobacter bivalviorum</name>
    <dbReference type="NCBI Taxonomy" id="663364"/>
    <lineage>
        <taxon>Bacteria</taxon>
        <taxon>Pseudomonadati</taxon>
        <taxon>Campylobacterota</taxon>
        <taxon>Epsilonproteobacteria</taxon>
        <taxon>Campylobacterales</taxon>
        <taxon>Arcobacteraceae</taxon>
        <taxon>Halarcobacter</taxon>
    </lineage>
</organism>
<dbReference type="Pfam" id="PF12796">
    <property type="entry name" value="Ank_2"/>
    <property type="match status" value="3"/>
</dbReference>
<dbReference type="PANTHER" id="PTHR24198:SF165">
    <property type="entry name" value="ANKYRIN REPEAT-CONTAINING PROTEIN-RELATED"/>
    <property type="match status" value="1"/>
</dbReference>
<keyword evidence="4" id="KW-1133">Transmembrane helix</keyword>
<dbReference type="InterPro" id="IPR002110">
    <property type="entry name" value="Ankyrin_rpt"/>
</dbReference>